<dbReference type="EMBL" id="JAGGJX010000001">
    <property type="protein sequence ID" value="MBP1853706.1"/>
    <property type="molecule type" value="Genomic_DNA"/>
</dbReference>
<name>A0ABS4E6Z1_9FIRM</name>
<reference evidence="1 2" key="1">
    <citation type="submission" date="2021-03" db="EMBL/GenBank/DDBJ databases">
        <title>Genomic Encyclopedia of Type Strains, Phase IV (KMG-IV): sequencing the most valuable type-strain genomes for metagenomic binning, comparative biology and taxonomic classification.</title>
        <authorList>
            <person name="Goeker M."/>
        </authorList>
    </citation>
    <scope>NUCLEOTIDE SEQUENCE [LARGE SCALE GENOMIC DNA]</scope>
    <source>
        <strain evidence="1 2">DSM 1289</strain>
    </source>
</reference>
<dbReference type="Proteomes" id="UP000767291">
    <property type="component" value="Unassembled WGS sequence"/>
</dbReference>
<sequence>MKKNIVVKLSLAFICSILVISEGKIVNAIDILDNKDSQEHSYNEYDELVITEVKMKEYKETYIQMYGSDEGFNEDEIYAESKHLQELNEGTMFNVNSRANIIKGKYFNWIKWINRDGLISLSISPTKNFLNITSKSAYAAAVTESWGIIKRNHSGDKRWKNTKSMEMQYKCHAYLVKFKNPWNIEPCRTETDYNKVVLGKCNPKKGC</sequence>
<dbReference type="RefSeq" id="WP_209455366.1">
    <property type="nucleotide sequence ID" value="NZ_BAAACS010000017.1"/>
</dbReference>
<dbReference type="InterPro" id="IPR019719">
    <property type="entry name" value="DUF2599"/>
</dbReference>
<proteinExistence type="predicted"/>
<gene>
    <name evidence="1" type="ORF">J2Z43_000096</name>
</gene>
<organism evidence="1 2">
    <name type="scientific">Metaclostridioides mangenotii</name>
    <dbReference type="NCBI Taxonomy" id="1540"/>
    <lineage>
        <taxon>Bacteria</taxon>
        <taxon>Bacillati</taxon>
        <taxon>Bacillota</taxon>
        <taxon>Clostridia</taxon>
        <taxon>Peptostreptococcales</taxon>
        <taxon>Peptostreptococcaceae</taxon>
        <taxon>Metaclostridioides</taxon>
    </lineage>
</organism>
<comment type="caution">
    <text evidence="1">The sequence shown here is derived from an EMBL/GenBank/DDBJ whole genome shotgun (WGS) entry which is preliminary data.</text>
</comment>
<evidence type="ECO:0000313" key="2">
    <source>
        <dbReference type="Proteomes" id="UP000767291"/>
    </source>
</evidence>
<keyword evidence="2" id="KW-1185">Reference proteome</keyword>
<accession>A0ABS4E6Z1</accession>
<evidence type="ECO:0000313" key="1">
    <source>
        <dbReference type="EMBL" id="MBP1853706.1"/>
    </source>
</evidence>
<protein>
    <submittedName>
        <fullName evidence="1">Uncharacterized protein</fullName>
    </submittedName>
</protein>
<dbReference type="Pfam" id="PF10783">
    <property type="entry name" value="DUF2599"/>
    <property type="match status" value="1"/>
</dbReference>